<accession>A0A6A6Y8X8</accession>
<dbReference type="RefSeq" id="XP_033572236.1">
    <property type="nucleotide sequence ID" value="XM_033720890.1"/>
</dbReference>
<dbReference type="InterPro" id="IPR011576">
    <property type="entry name" value="Pyridox_Oxase_N"/>
</dbReference>
<evidence type="ECO:0000259" key="1">
    <source>
        <dbReference type="Pfam" id="PF01243"/>
    </source>
</evidence>
<proteinExistence type="predicted"/>
<reference evidence="4" key="3">
    <citation type="submission" date="2025-04" db="UniProtKB">
        <authorList>
            <consortium name="RefSeq"/>
        </authorList>
    </citation>
    <scope>IDENTIFICATION</scope>
    <source>
        <strain evidence="4">CBS 304.34</strain>
    </source>
</reference>
<dbReference type="PANTHER" id="PTHR28040:SF1">
    <property type="entry name" value="PYRIDOXAMINE 5'-PHOSPHATE OXIDASE YLR456W HOMOLOG-RELATED"/>
    <property type="match status" value="1"/>
</dbReference>
<feature type="domain" description="Pyridoxamine 5'-phosphate oxidase N-terminal" evidence="1">
    <location>
        <begin position="15"/>
        <end position="153"/>
    </location>
</feature>
<reference evidence="4" key="2">
    <citation type="submission" date="2020-04" db="EMBL/GenBank/DDBJ databases">
        <authorList>
            <consortium name="NCBI Genome Project"/>
        </authorList>
    </citation>
    <scope>NUCLEOTIDE SEQUENCE</scope>
    <source>
        <strain evidence="4">CBS 304.34</strain>
    </source>
</reference>
<dbReference type="EMBL" id="MU003710">
    <property type="protein sequence ID" value="KAF2805272.1"/>
    <property type="molecule type" value="Genomic_DNA"/>
</dbReference>
<evidence type="ECO:0000313" key="3">
    <source>
        <dbReference type="Proteomes" id="UP000504636"/>
    </source>
</evidence>
<organism evidence="2">
    <name type="scientific">Mytilinidion resinicola</name>
    <dbReference type="NCBI Taxonomy" id="574789"/>
    <lineage>
        <taxon>Eukaryota</taxon>
        <taxon>Fungi</taxon>
        <taxon>Dikarya</taxon>
        <taxon>Ascomycota</taxon>
        <taxon>Pezizomycotina</taxon>
        <taxon>Dothideomycetes</taxon>
        <taxon>Pleosporomycetidae</taxon>
        <taxon>Mytilinidiales</taxon>
        <taxon>Mytilinidiaceae</taxon>
        <taxon>Mytilinidion</taxon>
    </lineage>
</organism>
<keyword evidence="3" id="KW-1185">Reference proteome</keyword>
<evidence type="ECO:0000313" key="2">
    <source>
        <dbReference type="EMBL" id="KAF2805272.1"/>
    </source>
</evidence>
<dbReference type="AlphaFoldDB" id="A0A6A6Y8X8"/>
<dbReference type="SUPFAM" id="SSF50475">
    <property type="entry name" value="FMN-binding split barrel"/>
    <property type="match status" value="1"/>
</dbReference>
<reference evidence="2 4" key="1">
    <citation type="journal article" date="2020" name="Stud. Mycol.">
        <title>101 Dothideomycetes genomes: a test case for predicting lifestyles and emergence of pathogens.</title>
        <authorList>
            <person name="Haridas S."/>
            <person name="Albert R."/>
            <person name="Binder M."/>
            <person name="Bloem J."/>
            <person name="Labutti K."/>
            <person name="Salamov A."/>
            <person name="Andreopoulos B."/>
            <person name="Baker S."/>
            <person name="Barry K."/>
            <person name="Bills G."/>
            <person name="Bluhm B."/>
            <person name="Cannon C."/>
            <person name="Castanera R."/>
            <person name="Culley D."/>
            <person name="Daum C."/>
            <person name="Ezra D."/>
            <person name="Gonzalez J."/>
            <person name="Henrissat B."/>
            <person name="Kuo A."/>
            <person name="Liang C."/>
            <person name="Lipzen A."/>
            <person name="Lutzoni F."/>
            <person name="Magnuson J."/>
            <person name="Mondo S."/>
            <person name="Nolan M."/>
            <person name="Ohm R."/>
            <person name="Pangilinan J."/>
            <person name="Park H.-J."/>
            <person name="Ramirez L."/>
            <person name="Alfaro M."/>
            <person name="Sun H."/>
            <person name="Tritt A."/>
            <person name="Yoshinaga Y."/>
            <person name="Zwiers L.-H."/>
            <person name="Turgeon B."/>
            <person name="Goodwin S."/>
            <person name="Spatafora J."/>
            <person name="Crous P."/>
            <person name="Grigoriev I."/>
        </authorList>
    </citation>
    <scope>NUCLEOTIDE SEQUENCE</scope>
    <source>
        <strain evidence="2 4">CBS 304.34</strain>
    </source>
</reference>
<gene>
    <name evidence="2 4" type="ORF">BDZ99DRAFT_466907</name>
</gene>
<dbReference type="Gene3D" id="2.30.110.10">
    <property type="entry name" value="Electron Transport, Fmn-binding Protein, Chain A"/>
    <property type="match status" value="1"/>
</dbReference>
<dbReference type="OrthoDB" id="5300823at2759"/>
<sequence>MAQAQRNNPTISTKLPEEVETCLLKTRFVNLATSNENVPHISLMNYTYIANSPFDAGPIIAMTSPPQSRKIHNLQKNPHVALSAHDWVSPRPLSYGRENSPEPSALTALLLGINSASLSKICVTINGTASLVPAGSEQEKWYKKRHIENNTFAAEQAANGLASEDAHAASPDGGKEAYIKAEGVRVLVVKITGGSTVDWQGAEQKWEVRQLSNGV</sequence>
<dbReference type="Proteomes" id="UP000504636">
    <property type="component" value="Unplaced"/>
</dbReference>
<dbReference type="Pfam" id="PF01243">
    <property type="entry name" value="PNPOx_N"/>
    <property type="match status" value="1"/>
</dbReference>
<dbReference type="InterPro" id="IPR052841">
    <property type="entry name" value="PMP_oxidase-like"/>
</dbReference>
<dbReference type="PANTHER" id="PTHR28040">
    <property type="entry name" value="PYRIDOXAMINE 5'-PHOSPHATE OXIDASE YLR456W HOMOLOG-RELATED"/>
    <property type="match status" value="1"/>
</dbReference>
<dbReference type="GO" id="GO:0005634">
    <property type="term" value="C:nucleus"/>
    <property type="evidence" value="ECO:0007669"/>
    <property type="project" value="TreeGrafter"/>
</dbReference>
<name>A0A6A6Y8X8_9PEZI</name>
<dbReference type="GO" id="GO:0005737">
    <property type="term" value="C:cytoplasm"/>
    <property type="evidence" value="ECO:0007669"/>
    <property type="project" value="TreeGrafter"/>
</dbReference>
<dbReference type="GeneID" id="54461783"/>
<dbReference type="InterPro" id="IPR012349">
    <property type="entry name" value="Split_barrel_FMN-bd"/>
</dbReference>
<evidence type="ECO:0000313" key="4">
    <source>
        <dbReference type="RefSeq" id="XP_033572236.1"/>
    </source>
</evidence>
<protein>
    <submittedName>
        <fullName evidence="2 4">Pyridoxamine phosphate oxidase-like protein</fullName>
    </submittedName>
</protein>